<keyword evidence="4 9" id="KW-0812">Transmembrane</keyword>
<dbReference type="PANTHER" id="PTHR30203">
    <property type="entry name" value="OUTER MEMBRANE CATION EFFLUX PROTEIN"/>
    <property type="match status" value="1"/>
</dbReference>
<dbReference type="InterPro" id="IPR010131">
    <property type="entry name" value="MdtP/NodT-like"/>
</dbReference>
<dbReference type="GO" id="GO:0005886">
    <property type="term" value="C:plasma membrane"/>
    <property type="evidence" value="ECO:0007669"/>
    <property type="project" value="UniProtKB-SubCell"/>
</dbReference>
<evidence type="ECO:0000256" key="9">
    <source>
        <dbReference type="RuleBase" id="RU362097"/>
    </source>
</evidence>
<dbReference type="NCBIfam" id="TIGR01845">
    <property type="entry name" value="outer_NodT"/>
    <property type="match status" value="1"/>
</dbReference>
<evidence type="ECO:0000256" key="5">
    <source>
        <dbReference type="ARBA" id="ARBA00022729"/>
    </source>
</evidence>
<keyword evidence="5" id="KW-0732">Signal</keyword>
<comment type="similarity">
    <text evidence="2 9">Belongs to the outer membrane factor (OMF) (TC 1.B.17) family.</text>
</comment>
<dbReference type="InterPro" id="IPR003423">
    <property type="entry name" value="OMP_efflux"/>
</dbReference>
<evidence type="ECO:0000256" key="7">
    <source>
        <dbReference type="ARBA" id="ARBA00023139"/>
    </source>
</evidence>
<dbReference type="EMBL" id="JJOA01000006">
    <property type="protein sequence ID" value="KEA60208.1"/>
    <property type="molecule type" value="Genomic_DNA"/>
</dbReference>
<dbReference type="Pfam" id="PF02321">
    <property type="entry name" value="OEP"/>
    <property type="match status" value="2"/>
</dbReference>
<gene>
    <name evidence="10" type="ORF">DT99_07160</name>
</gene>
<comment type="caution">
    <text evidence="10">The sequence shown here is derived from an EMBL/GenBank/DDBJ whole genome shotgun (WGS) entry which is preliminary data.</text>
</comment>
<comment type="subcellular location">
    <subcellularLocation>
        <location evidence="9">Cell membrane</location>
        <topology evidence="9">Lipid-anchor</topology>
    </subcellularLocation>
    <subcellularLocation>
        <location evidence="1">Membrane</location>
    </subcellularLocation>
</comment>
<evidence type="ECO:0000256" key="8">
    <source>
        <dbReference type="ARBA" id="ARBA00023288"/>
    </source>
</evidence>
<evidence type="ECO:0000256" key="3">
    <source>
        <dbReference type="ARBA" id="ARBA00022452"/>
    </source>
</evidence>
<accession>A0A071MHT2</accession>
<protein>
    <submittedName>
        <fullName evidence="10">Multidrug RND transporter</fullName>
    </submittedName>
</protein>
<name>A0A071MHT2_9BURK</name>
<dbReference type="Gene3D" id="1.20.1600.10">
    <property type="entry name" value="Outer membrane efflux proteins (OEP)"/>
    <property type="match status" value="1"/>
</dbReference>
<keyword evidence="6 9" id="KW-0472">Membrane</keyword>
<dbReference type="OrthoDB" id="9770517at2"/>
<keyword evidence="8 9" id="KW-0449">Lipoprotein</keyword>
<dbReference type="PANTHER" id="PTHR30203:SF20">
    <property type="entry name" value="MULTIDRUG RESISTANCE OUTER MEMBRANE PROTEIN MDTP-RELATED"/>
    <property type="match status" value="1"/>
</dbReference>
<evidence type="ECO:0000256" key="2">
    <source>
        <dbReference type="ARBA" id="ARBA00007613"/>
    </source>
</evidence>
<dbReference type="Gene3D" id="2.20.200.10">
    <property type="entry name" value="Outer membrane efflux proteins (OEP)"/>
    <property type="match status" value="1"/>
</dbReference>
<evidence type="ECO:0000256" key="6">
    <source>
        <dbReference type="ARBA" id="ARBA00023136"/>
    </source>
</evidence>
<evidence type="ECO:0000313" key="10">
    <source>
        <dbReference type="EMBL" id="KEA60208.1"/>
    </source>
</evidence>
<keyword evidence="7 9" id="KW-0564">Palmitate</keyword>
<dbReference type="GO" id="GO:0015562">
    <property type="term" value="F:efflux transmembrane transporter activity"/>
    <property type="evidence" value="ECO:0007669"/>
    <property type="project" value="InterPro"/>
</dbReference>
<dbReference type="AlphaFoldDB" id="A0A071MHT2"/>
<dbReference type="SUPFAM" id="SSF56954">
    <property type="entry name" value="Outer membrane efflux proteins (OEP)"/>
    <property type="match status" value="1"/>
</dbReference>
<organism evidence="10">
    <name type="scientific">Burkholderia cenocepacia</name>
    <dbReference type="NCBI Taxonomy" id="95486"/>
    <lineage>
        <taxon>Bacteria</taxon>
        <taxon>Pseudomonadati</taxon>
        <taxon>Pseudomonadota</taxon>
        <taxon>Betaproteobacteria</taxon>
        <taxon>Burkholderiales</taxon>
        <taxon>Burkholderiaceae</taxon>
        <taxon>Burkholderia</taxon>
        <taxon>Burkholderia cepacia complex</taxon>
    </lineage>
</organism>
<reference evidence="10" key="1">
    <citation type="submission" date="2014-04" db="EMBL/GenBank/DDBJ databases">
        <title>In planta biocontrol of soil-borne Fusarium wilt of banana through a plant endophytic bacterium, Burkholderia cenocepacia 869T2.</title>
        <authorList>
            <person name="Ho Y.-N."/>
            <person name="Chiang H.-M."/>
            <person name="Chao C.-P."/>
            <person name="Su C.-C."/>
            <person name="Hsu H.-F."/>
            <person name="Guo C.-T."/>
            <person name="Hsieh J.-L."/>
            <person name="Huang C.-C."/>
        </authorList>
    </citation>
    <scope>NUCLEOTIDE SEQUENCE [LARGE SCALE GENOMIC DNA]</scope>
    <source>
        <strain evidence="10">869T2</strain>
    </source>
</reference>
<sequence length="499" mass="52416">MHAALAPSPRDAVALRVLSRTAVAVALALLGACASRDGLAPAGTLRGADTLAASRSLAHAPIADWPAADWWLALHDAQLDALIDEALAGNPDLATADARAREAQALVIEAQAARLPHLVGRASAKGERTSGTQFSTDQGGGVFSHTREINLGLSWDLDLWGGRRATWEAALGEARAARIDAQAARVLLSVNVARAYVNLAYAFDQQDVAQAEFDRADEALSLTRQRVTKGIDNVAQQRQAESEVAAATREQARAAQAIDSARIALAILLGAGPDRGLALARPAPLPTAALAVPADLPAALLGRRADLVAARWRVEAASRNVAAARADFLPDVSLTALIGLATRGGASLFQAASRTYNVNPAVSLPIFDGGERRGVLRKRDAQYDLAVAGYNKTLIGAIGEVADDLHRLRSLAQQADAQQRAFDSAADAWRLADARYRAGVGSYLDALVVRQQLLIASREVAALRAQRADQSLQLVAALGGGFRAEPDDVALAATPSHRP</sequence>
<keyword evidence="3 9" id="KW-1134">Transmembrane beta strand</keyword>
<evidence type="ECO:0000256" key="4">
    <source>
        <dbReference type="ARBA" id="ARBA00022692"/>
    </source>
</evidence>
<evidence type="ECO:0000256" key="1">
    <source>
        <dbReference type="ARBA" id="ARBA00004370"/>
    </source>
</evidence>
<proteinExistence type="inferred from homology"/>